<dbReference type="InterPro" id="IPR015655">
    <property type="entry name" value="PP2C"/>
</dbReference>
<dbReference type="PANTHER" id="PTHR13832:SF827">
    <property type="entry name" value="PROTEIN PHOSPHATASE 1L"/>
    <property type="match status" value="1"/>
</dbReference>
<sequence length="246" mass="26877">MTLKGIGLTDVGRKRRHNEDAFLCKLDEQLFIVADGMGGRAAGETASKAVVTVLPMLLRKRLDALENASPGSISYVLAKALEELSWNLHQQSQNIPQIRGLGSTVALLLVRNEMAYIACAGDSRVYLYRKGRLIQISKDQTVAAALVRSGYLRPDNAGSHPLSHALEEYIGKEGKLHPNVWCKKIYANDRWLLCSDGLTKGISDRELSELLNADIQAGALCQQLISHARTADGTDNITAIVIDVLD</sequence>
<name>A0A2G6EAG5_9BACT</name>
<dbReference type="AlphaFoldDB" id="A0A2G6EAG5"/>
<dbReference type="InterPro" id="IPR036457">
    <property type="entry name" value="PPM-type-like_dom_sf"/>
</dbReference>
<evidence type="ECO:0000313" key="2">
    <source>
        <dbReference type="EMBL" id="PID59080.1"/>
    </source>
</evidence>
<dbReference type="GO" id="GO:0004722">
    <property type="term" value="F:protein serine/threonine phosphatase activity"/>
    <property type="evidence" value="ECO:0007669"/>
    <property type="project" value="InterPro"/>
</dbReference>
<proteinExistence type="predicted"/>
<evidence type="ECO:0000313" key="3">
    <source>
        <dbReference type="Proteomes" id="UP000229740"/>
    </source>
</evidence>
<evidence type="ECO:0000259" key="1">
    <source>
        <dbReference type="PROSITE" id="PS51746"/>
    </source>
</evidence>
<dbReference type="Gene3D" id="3.60.40.10">
    <property type="entry name" value="PPM-type phosphatase domain"/>
    <property type="match status" value="1"/>
</dbReference>
<reference evidence="2 3" key="1">
    <citation type="submission" date="2017-10" db="EMBL/GenBank/DDBJ databases">
        <title>Novel microbial diversity and functional potential in the marine mammal oral microbiome.</title>
        <authorList>
            <person name="Dudek N.K."/>
            <person name="Sun C.L."/>
            <person name="Burstein D."/>
            <person name="Kantor R.S."/>
            <person name="Aliaga Goltsman D.S."/>
            <person name="Bik E.M."/>
            <person name="Thomas B.C."/>
            <person name="Banfield J.F."/>
            <person name="Relman D.A."/>
        </authorList>
    </citation>
    <scope>NUCLEOTIDE SEQUENCE [LARGE SCALE GENOMIC DNA]</scope>
    <source>
        <strain evidence="2">DOLZORAL124_49_17</strain>
    </source>
</reference>
<protein>
    <recommendedName>
        <fullName evidence="1">PPM-type phosphatase domain-containing protein</fullName>
    </recommendedName>
</protein>
<comment type="caution">
    <text evidence="2">The sequence shown here is derived from an EMBL/GenBank/DDBJ whole genome shotgun (WGS) entry which is preliminary data.</text>
</comment>
<accession>A0A2G6EAG5</accession>
<dbReference type="InterPro" id="IPR001932">
    <property type="entry name" value="PPM-type_phosphatase-like_dom"/>
</dbReference>
<dbReference type="Pfam" id="PF13672">
    <property type="entry name" value="PP2C_2"/>
    <property type="match status" value="1"/>
</dbReference>
<dbReference type="PROSITE" id="PS51746">
    <property type="entry name" value="PPM_2"/>
    <property type="match status" value="1"/>
</dbReference>
<dbReference type="SMART" id="SM00332">
    <property type="entry name" value="PP2Cc"/>
    <property type="match status" value="1"/>
</dbReference>
<dbReference type="SUPFAM" id="SSF81606">
    <property type="entry name" value="PP2C-like"/>
    <property type="match status" value="1"/>
</dbReference>
<dbReference type="Proteomes" id="UP000229740">
    <property type="component" value="Unassembled WGS sequence"/>
</dbReference>
<gene>
    <name evidence="2" type="ORF">CSB45_01350</name>
</gene>
<dbReference type="CDD" id="cd00143">
    <property type="entry name" value="PP2Cc"/>
    <property type="match status" value="1"/>
</dbReference>
<dbReference type="EMBL" id="PDPS01000020">
    <property type="protein sequence ID" value="PID59080.1"/>
    <property type="molecule type" value="Genomic_DNA"/>
</dbReference>
<dbReference type="SMART" id="SM00331">
    <property type="entry name" value="PP2C_SIG"/>
    <property type="match status" value="1"/>
</dbReference>
<dbReference type="PANTHER" id="PTHR13832">
    <property type="entry name" value="PROTEIN PHOSPHATASE 2C"/>
    <property type="match status" value="1"/>
</dbReference>
<feature type="domain" description="PPM-type phosphatase" evidence="1">
    <location>
        <begin position="5"/>
        <end position="244"/>
    </location>
</feature>
<organism evidence="2 3">
    <name type="scientific">candidate division KSB3 bacterium</name>
    <dbReference type="NCBI Taxonomy" id="2044937"/>
    <lineage>
        <taxon>Bacteria</taxon>
        <taxon>candidate division KSB3</taxon>
    </lineage>
</organism>